<gene>
    <name evidence="2" type="ORF">E2C01_091735</name>
</gene>
<evidence type="ECO:0000313" key="3">
    <source>
        <dbReference type="Proteomes" id="UP000324222"/>
    </source>
</evidence>
<dbReference type="EMBL" id="VSRR010106103">
    <property type="protein sequence ID" value="MPC96473.1"/>
    <property type="molecule type" value="Genomic_DNA"/>
</dbReference>
<proteinExistence type="predicted"/>
<name>A0A5B7JPW1_PORTR</name>
<evidence type="ECO:0000313" key="2">
    <source>
        <dbReference type="EMBL" id="MPC96473.1"/>
    </source>
</evidence>
<comment type="caution">
    <text evidence="2">The sequence shown here is derived from an EMBL/GenBank/DDBJ whole genome shotgun (WGS) entry which is preliminary data.</text>
</comment>
<protein>
    <submittedName>
        <fullName evidence="2">Uncharacterized protein</fullName>
    </submittedName>
</protein>
<accession>A0A5B7JPW1</accession>
<reference evidence="2 3" key="1">
    <citation type="submission" date="2019-05" db="EMBL/GenBank/DDBJ databases">
        <title>Another draft genome of Portunus trituberculatus and its Hox gene families provides insights of decapod evolution.</title>
        <authorList>
            <person name="Jeong J.-H."/>
            <person name="Song I."/>
            <person name="Kim S."/>
            <person name="Choi T."/>
            <person name="Kim D."/>
            <person name="Ryu S."/>
            <person name="Kim W."/>
        </authorList>
    </citation>
    <scope>NUCLEOTIDE SEQUENCE [LARGE SCALE GENOMIC DNA]</scope>
    <source>
        <tissue evidence="2">Muscle</tissue>
    </source>
</reference>
<keyword evidence="3" id="KW-1185">Reference proteome</keyword>
<feature type="compositionally biased region" description="Basic and acidic residues" evidence="1">
    <location>
        <begin position="1"/>
        <end position="15"/>
    </location>
</feature>
<organism evidence="2 3">
    <name type="scientific">Portunus trituberculatus</name>
    <name type="common">Swimming crab</name>
    <name type="synonym">Neptunus trituberculatus</name>
    <dbReference type="NCBI Taxonomy" id="210409"/>
    <lineage>
        <taxon>Eukaryota</taxon>
        <taxon>Metazoa</taxon>
        <taxon>Ecdysozoa</taxon>
        <taxon>Arthropoda</taxon>
        <taxon>Crustacea</taxon>
        <taxon>Multicrustacea</taxon>
        <taxon>Malacostraca</taxon>
        <taxon>Eumalacostraca</taxon>
        <taxon>Eucarida</taxon>
        <taxon>Decapoda</taxon>
        <taxon>Pleocyemata</taxon>
        <taxon>Brachyura</taxon>
        <taxon>Eubrachyura</taxon>
        <taxon>Portunoidea</taxon>
        <taxon>Portunidae</taxon>
        <taxon>Portuninae</taxon>
        <taxon>Portunus</taxon>
    </lineage>
</organism>
<evidence type="ECO:0000256" key="1">
    <source>
        <dbReference type="SAM" id="MobiDB-lite"/>
    </source>
</evidence>
<feature type="region of interest" description="Disordered" evidence="1">
    <location>
        <begin position="1"/>
        <end position="25"/>
    </location>
</feature>
<sequence length="61" mass="6978">MPSSGEEQHQVHDHNNTSTSSPLWHQEEKIKLHSLLHTTSGRLCHKAWQQSSSNKGFWANT</sequence>
<dbReference type="Proteomes" id="UP000324222">
    <property type="component" value="Unassembled WGS sequence"/>
</dbReference>
<dbReference type="AlphaFoldDB" id="A0A5B7JPW1"/>